<feature type="compositionally biased region" description="Polar residues" evidence="1">
    <location>
        <begin position="132"/>
        <end position="142"/>
    </location>
</feature>
<protein>
    <recommendedName>
        <fullName evidence="4">GIY-YIG domain-containing protein</fullName>
    </recommendedName>
</protein>
<organism evidence="2 3">
    <name type="scientific">Paragonimus westermani</name>
    <dbReference type="NCBI Taxonomy" id="34504"/>
    <lineage>
        <taxon>Eukaryota</taxon>
        <taxon>Metazoa</taxon>
        <taxon>Spiralia</taxon>
        <taxon>Lophotrochozoa</taxon>
        <taxon>Platyhelminthes</taxon>
        <taxon>Trematoda</taxon>
        <taxon>Digenea</taxon>
        <taxon>Plagiorchiida</taxon>
        <taxon>Troglotremata</taxon>
        <taxon>Troglotrematidae</taxon>
        <taxon>Paragonimus</taxon>
    </lineage>
</organism>
<evidence type="ECO:0000313" key="3">
    <source>
        <dbReference type="Proteomes" id="UP000324629"/>
    </source>
</evidence>
<accession>A0A5J4P1R0</accession>
<dbReference type="AlphaFoldDB" id="A0A5J4P1R0"/>
<feature type="region of interest" description="Disordered" evidence="1">
    <location>
        <begin position="15"/>
        <end position="81"/>
    </location>
</feature>
<name>A0A5J4P1R0_9TREM</name>
<comment type="caution">
    <text evidence="2">The sequence shown here is derived from an EMBL/GenBank/DDBJ whole genome shotgun (WGS) entry which is preliminary data.</text>
</comment>
<proteinExistence type="predicted"/>
<evidence type="ECO:0008006" key="4">
    <source>
        <dbReference type="Google" id="ProtNLM"/>
    </source>
</evidence>
<gene>
    <name evidence="2" type="ORF">DEA37_0009097</name>
</gene>
<sequence length="318" mass="35163">MRRYSSANYSTDLINMSVSDVERERSEERPKTPISGSPGSLKFPRPSWFGRTVSQVSLTNRQDKSKQEIPPGKSKYKEGFGGNQTAKGFSSFVLRPFVRKACTPGPGPVKGSSPVPTAIVINDRCLSLMQLENRSVDSNPSDNESKERLGRFPKRPLPLNNGSMNWDGDESKIVTGNGYNLNRLKEILPVHATSFCVYRFVCSCGTSYTGRTTRRLSEPMREHHPAWLARGSIKVCSLAVANHLAESNHLINPADSFKPIYQVGGAQSKWIKGHLLAIAEAIAICLNSPSLCSQKRLVKTLNLPWLSIDSPDRCSENV</sequence>
<keyword evidence="3" id="KW-1185">Reference proteome</keyword>
<dbReference type="Proteomes" id="UP000324629">
    <property type="component" value="Unassembled WGS sequence"/>
</dbReference>
<feature type="region of interest" description="Disordered" evidence="1">
    <location>
        <begin position="132"/>
        <end position="163"/>
    </location>
</feature>
<evidence type="ECO:0000313" key="2">
    <source>
        <dbReference type="EMBL" id="KAA3681814.1"/>
    </source>
</evidence>
<dbReference type="EMBL" id="QNGE01000121">
    <property type="protein sequence ID" value="KAA3681814.1"/>
    <property type="molecule type" value="Genomic_DNA"/>
</dbReference>
<reference evidence="2 3" key="1">
    <citation type="journal article" date="2019" name="Gigascience">
        <title>Whole-genome sequence of the oriental lung fluke Paragonimus westermani.</title>
        <authorList>
            <person name="Oey H."/>
            <person name="Zakrzewski M."/>
            <person name="Narain K."/>
            <person name="Devi K.R."/>
            <person name="Agatsuma T."/>
            <person name="Nawaratna S."/>
            <person name="Gobert G.N."/>
            <person name="Jones M.K."/>
            <person name="Ragan M.A."/>
            <person name="McManus D.P."/>
            <person name="Krause L."/>
        </authorList>
    </citation>
    <scope>NUCLEOTIDE SEQUENCE [LARGE SCALE GENOMIC DNA]</scope>
    <source>
        <strain evidence="2 3">IND2009</strain>
    </source>
</reference>
<evidence type="ECO:0000256" key="1">
    <source>
        <dbReference type="SAM" id="MobiDB-lite"/>
    </source>
</evidence>
<feature type="compositionally biased region" description="Basic and acidic residues" evidence="1">
    <location>
        <begin position="20"/>
        <end position="31"/>
    </location>
</feature>